<dbReference type="AlphaFoldDB" id="A0A3Q9MPR8"/>
<geneLocation type="plasmid" evidence="1">
    <name>pRSE21</name>
</geneLocation>
<dbReference type="EMBL" id="CP034699">
    <property type="protein sequence ID" value="AZT44291.1"/>
    <property type="molecule type" value="Genomic_DNA"/>
</dbReference>
<geneLocation type="plasmid" evidence="2">
    <name>pRSE40</name>
</geneLocation>
<evidence type="ECO:0000313" key="2">
    <source>
        <dbReference type="EMBL" id="AZT44291.1"/>
    </source>
</evidence>
<reference evidence="1" key="1">
    <citation type="submission" date="2018-12" db="EMBL/GenBank/DDBJ databases">
        <title>Complete genome sequences of twenty non-typhoidal Salmonella isolates from Rwanda.</title>
        <authorList>
            <person name="Byukusenge M."/>
            <person name="Li L."/>
            <person name="Subhashinie K."/>
            <person name="Nzayirambaho M."/>
            <person name="Kuchipudi S.V."/>
            <person name="Jayarao B.M."/>
        </authorList>
    </citation>
    <scope>NUCLEOTIDE SEQUENCE</scope>
    <source>
        <strain evidence="1">RSE21</strain>
        <strain evidence="2">RSE40</strain>
        <plasmid evidence="1">pRSE21</plasmid>
        <plasmid evidence="2">pRSE40</plasmid>
    </source>
</reference>
<organism evidence="1">
    <name type="scientific">Salmonella enterica subsp. enterica serovar Karamoja</name>
    <dbReference type="NCBI Taxonomy" id="2500153"/>
    <lineage>
        <taxon>Bacteria</taxon>
        <taxon>Pseudomonadati</taxon>
        <taxon>Pseudomonadota</taxon>
        <taxon>Gammaproteobacteria</taxon>
        <taxon>Enterobacterales</taxon>
        <taxon>Enterobacteriaceae</taxon>
        <taxon>Salmonella</taxon>
    </lineage>
</organism>
<protein>
    <submittedName>
        <fullName evidence="1">Uncharacterized protein</fullName>
    </submittedName>
</protein>
<dbReference type="EMBL" id="CP034710">
    <property type="protein sequence ID" value="AZT39625.1"/>
    <property type="molecule type" value="Genomic_DNA"/>
</dbReference>
<name>A0A3Q9MPR8_SALET</name>
<gene>
    <name evidence="2" type="ORF">EL007_23795</name>
    <name evidence="1" type="ORF">ELZ88_24050</name>
</gene>
<proteinExistence type="predicted"/>
<sequence length="78" mass="9030">MKRRMTIRAFKERLSRYPEDALCCGTFWLEDDFLLLDDTLNADTIEVAMERAQDSHDAGIGFNWDYLQAVIDDVKRGG</sequence>
<keyword evidence="1" id="KW-0614">Plasmid</keyword>
<accession>A0A3Q9MPR8</accession>
<evidence type="ECO:0000313" key="1">
    <source>
        <dbReference type="EMBL" id="AZT39625.1"/>
    </source>
</evidence>